<dbReference type="OrthoDB" id="2183230at2"/>
<comment type="caution">
    <text evidence="2">The sequence shown here is derived from an EMBL/GenBank/DDBJ whole genome shotgun (WGS) entry which is preliminary data.</text>
</comment>
<feature type="transmembrane region" description="Helical" evidence="1">
    <location>
        <begin position="65"/>
        <end position="91"/>
    </location>
</feature>
<feature type="transmembrane region" description="Helical" evidence="1">
    <location>
        <begin position="103"/>
        <end position="122"/>
    </location>
</feature>
<evidence type="ECO:0000313" key="2">
    <source>
        <dbReference type="EMBL" id="OTN76564.1"/>
    </source>
</evidence>
<sequence length="190" mass="21158">MTIANRLVLFLVIILTNYVCQQLAPAVGKKTPNVTTRVCYLATVIGIAYLLSGVLFWGVMQANLVYGNVVVTNLVTAALIALVISWVLLKIMPGKSRFLTDHLTKIIFVAVPIMTVATVTQFPYDHYLLHLATATGMYMLFSYALSGVRTRVEIAEIPHILQGLPLDVVTLFLFYLSFSFLNGVFFNYLF</sequence>
<protein>
    <submittedName>
        <fullName evidence="2">Uncharacterized protein</fullName>
    </submittedName>
</protein>
<organism evidence="2 3">
    <name type="scientific">Candidatus Enterococcus testudinis</name>
    <dbReference type="NCBI Taxonomy" id="1834191"/>
    <lineage>
        <taxon>Bacteria</taxon>
        <taxon>Bacillati</taxon>
        <taxon>Bacillota</taxon>
        <taxon>Bacilli</taxon>
        <taxon>Lactobacillales</taxon>
        <taxon>Enterococcaceae</taxon>
        <taxon>Enterococcus</taxon>
    </lineage>
</organism>
<feature type="transmembrane region" description="Helical" evidence="1">
    <location>
        <begin position="6"/>
        <end position="26"/>
    </location>
</feature>
<proteinExistence type="predicted"/>
<keyword evidence="1" id="KW-0812">Transmembrane</keyword>
<keyword evidence="1" id="KW-0472">Membrane</keyword>
<evidence type="ECO:0000256" key="1">
    <source>
        <dbReference type="SAM" id="Phobius"/>
    </source>
</evidence>
<keyword evidence="1" id="KW-1133">Transmembrane helix</keyword>
<gene>
    <name evidence="2" type="ORF">A5886_001641</name>
</gene>
<dbReference type="AlphaFoldDB" id="A0A242A6B6"/>
<dbReference type="RefSeq" id="WP_086274505.1">
    <property type="nucleotide sequence ID" value="NZ_NGKU01000001.1"/>
</dbReference>
<dbReference type="STRING" id="1834191.A5886_001641"/>
<feature type="transmembrane region" description="Helical" evidence="1">
    <location>
        <begin position="168"/>
        <end position="189"/>
    </location>
</feature>
<name>A0A242A6B6_9ENTE</name>
<feature type="transmembrane region" description="Helical" evidence="1">
    <location>
        <begin position="128"/>
        <end position="148"/>
    </location>
</feature>
<feature type="transmembrane region" description="Helical" evidence="1">
    <location>
        <begin position="38"/>
        <end position="59"/>
    </location>
</feature>
<dbReference type="Proteomes" id="UP000195043">
    <property type="component" value="Unassembled WGS sequence"/>
</dbReference>
<dbReference type="EMBL" id="NGKU01000001">
    <property type="protein sequence ID" value="OTN76564.1"/>
    <property type="molecule type" value="Genomic_DNA"/>
</dbReference>
<evidence type="ECO:0000313" key="3">
    <source>
        <dbReference type="Proteomes" id="UP000195043"/>
    </source>
</evidence>
<accession>A0A242A6B6</accession>
<reference evidence="2 3" key="1">
    <citation type="submission" date="2017-05" db="EMBL/GenBank/DDBJ databases">
        <title>The Genome Sequence of Enterococcus sp. 8G7_MSG3316.</title>
        <authorList>
            <consortium name="The Broad Institute Genomics Platform"/>
            <consortium name="The Broad Institute Genomic Center for Infectious Diseases"/>
            <person name="Earl A."/>
            <person name="Manson A."/>
            <person name="Schwartman J."/>
            <person name="Gilmore M."/>
            <person name="Abouelleil A."/>
            <person name="Cao P."/>
            <person name="Chapman S."/>
            <person name="Cusick C."/>
            <person name="Shea T."/>
            <person name="Young S."/>
            <person name="Neafsey D."/>
            <person name="Nusbaum C."/>
            <person name="Birren B."/>
        </authorList>
    </citation>
    <scope>NUCLEOTIDE SEQUENCE [LARGE SCALE GENOMIC DNA]</scope>
    <source>
        <strain evidence="2 3">8G7_MSG3316</strain>
    </source>
</reference>
<keyword evidence="3" id="KW-1185">Reference proteome</keyword>